<gene>
    <name evidence="1" type="ORF">BTN49_0824</name>
</gene>
<evidence type="ECO:0008006" key="3">
    <source>
        <dbReference type="Google" id="ProtNLM"/>
    </source>
</evidence>
<proteinExistence type="predicted"/>
<dbReference type="Proteomes" id="UP000219020">
    <property type="component" value="Unassembled WGS sequence"/>
</dbReference>
<keyword evidence="2" id="KW-1185">Reference proteome</keyword>
<comment type="caution">
    <text evidence="1">The sequence shown here is derived from an EMBL/GenBank/DDBJ whole genome shotgun (WGS) entry which is preliminary data.</text>
</comment>
<organism evidence="1 2">
    <name type="scientific">Candidatus Enterovibrio escicola</name>
    <dbReference type="NCBI Taxonomy" id="1927127"/>
    <lineage>
        <taxon>Bacteria</taxon>
        <taxon>Pseudomonadati</taxon>
        <taxon>Pseudomonadota</taxon>
        <taxon>Gammaproteobacteria</taxon>
        <taxon>Vibrionales</taxon>
        <taxon>Vibrionaceae</taxon>
        <taxon>Enterovibrio</taxon>
    </lineage>
</organism>
<sequence>MGLIFFFIPVIISVKVTTANMDDRKLVSEMTDELLGCLWCL</sequence>
<accession>A0A2A5T6Q9</accession>
<reference evidence="2" key="1">
    <citation type="submission" date="2017-04" db="EMBL/GenBank/DDBJ databases">
        <title>Genome evolution of the luminous symbionts of deep sea anglerfish.</title>
        <authorList>
            <person name="Hendry T.A."/>
        </authorList>
    </citation>
    <scope>NUCLEOTIDE SEQUENCE [LARGE SCALE GENOMIC DNA]</scope>
</reference>
<protein>
    <recommendedName>
        <fullName evidence="3">Mobile element protein</fullName>
    </recommendedName>
</protein>
<name>A0A2A5T6Q9_9GAMM</name>
<dbReference type="RefSeq" id="WP_223823680.1">
    <property type="nucleotide sequence ID" value="NZ_CAWNJE010000005.1"/>
</dbReference>
<evidence type="ECO:0000313" key="2">
    <source>
        <dbReference type="Proteomes" id="UP000219020"/>
    </source>
</evidence>
<evidence type="ECO:0000313" key="1">
    <source>
        <dbReference type="EMBL" id="PCS23853.1"/>
    </source>
</evidence>
<dbReference type="GeneID" id="71202023"/>
<dbReference type="EMBL" id="NBYY01000009">
    <property type="protein sequence ID" value="PCS23853.1"/>
    <property type="molecule type" value="Genomic_DNA"/>
</dbReference>
<dbReference type="AlphaFoldDB" id="A0A2A5T6Q9"/>